<evidence type="ECO:0000256" key="3">
    <source>
        <dbReference type="ARBA" id="ARBA00022692"/>
    </source>
</evidence>
<evidence type="ECO:0000256" key="5">
    <source>
        <dbReference type="ARBA" id="ARBA00023136"/>
    </source>
</evidence>
<evidence type="ECO:0000256" key="2">
    <source>
        <dbReference type="ARBA" id="ARBA00022475"/>
    </source>
</evidence>
<dbReference type="EMBL" id="JABZGR010000038">
    <property type="protein sequence ID" value="MBF0971093.1"/>
    <property type="molecule type" value="Genomic_DNA"/>
</dbReference>
<dbReference type="PANTHER" id="PTHR30250:SF11">
    <property type="entry name" value="O-ANTIGEN TRANSPORTER-RELATED"/>
    <property type="match status" value="1"/>
</dbReference>
<feature type="transmembrane region" description="Helical" evidence="6">
    <location>
        <begin position="179"/>
        <end position="202"/>
    </location>
</feature>
<feature type="transmembrane region" description="Helical" evidence="6">
    <location>
        <begin position="20"/>
        <end position="42"/>
    </location>
</feature>
<feature type="transmembrane region" description="Helical" evidence="6">
    <location>
        <begin position="91"/>
        <end position="117"/>
    </location>
</feature>
<dbReference type="Proteomes" id="UP000704068">
    <property type="component" value="Unassembled WGS sequence"/>
</dbReference>
<dbReference type="InterPro" id="IPR050833">
    <property type="entry name" value="Poly_Biosynth_Transport"/>
</dbReference>
<keyword evidence="3 6" id="KW-0812">Transmembrane</keyword>
<protein>
    <submittedName>
        <fullName evidence="7">Oligosaccharide flippase family protein</fullName>
    </submittedName>
</protein>
<feature type="transmembrane region" description="Helical" evidence="6">
    <location>
        <begin position="123"/>
        <end position="144"/>
    </location>
</feature>
<dbReference type="AlphaFoldDB" id="A0A929X0J8"/>
<comment type="subcellular location">
    <subcellularLocation>
        <location evidence="1">Cell membrane</location>
        <topology evidence="1">Multi-pass membrane protein</topology>
    </subcellularLocation>
</comment>
<feature type="transmembrane region" description="Helical" evidence="6">
    <location>
        <begin position="301"/>
        <end position="321"/>
    </location>
</feature>
<comment type="caution">
    <text evidence="7">The sequence shown here is derived from an EMBL/GenBank/DDBJ whole genome shotgun (WGS) entry which is preliminary data.</text>
</comment>
<feature type="transmembrane region" description="Helical" evidence="6">
    <location>
        <begin position="262"/>
        <end position="280"/>
    </location>
</feature>
<feature type="transmembrane region" description="Helical" evidence="6">
    <location>
        <begin position="48"/>
        <end position="70"/>
    </location>
</feature>
<feature type="transmembrane region" description="Helical" evidence="6">
    <location>
        <begin position="341"/>
        <end position="363"/>
    </location>
</feature>
<feature type="transmembrane region" description="Helical" evidence="6">
    <location>
        <begin position="151"/>
        <end position="173"/>
    </location>
</feature>
<dbReference type="GO" id="GO:0005886">
    <property type="term" value="C:plasma membrane"/>
    <property type="evidence" value="ECO:0007669"/>
    <property type="project" value="UniProtKB-SubCell"/>
</dbReference>
<dbReference type="InterPro" id="IPR002797">
    <property type="entry name" value="Polysacc_synth"/>
</dbReference>
<feature type="transmembrane region" description="Helical" evidence="6">
    <location>
        <begin position="400"/>
        <end position="418"/>
    </location>
</feature>
<accession>A0A929X0J8</accession>
<gene>
    <name evidence="7" type="ORF">HXK21_08665</name>
</gene>
<feature type="transmembrane region" description="Helical" evidence="6">
    <location>
        <begin position="236"/>
        <end position="256"/>
    </location>
</feature>
<dbReference type="Pfam" id="PF01943">
    <property type="entry name" value="Polysacc_synt"/>
    <property type="match status" value="1"/>
</dbReference>
<name>A0A929X0J8_9BACT</name>
<dbReference type="RefSeq" id="WP_303764669.1">
    <property type="nucleotide sequence ID" value="NZ_JABZGR010000038.1"/>
</dbReference>
<keyword evidence="4 6" id="KW-1133">Transmembrane helix</keyword>
<proteinExistence type="predicted"/>
<organism evidence="7 8">
    <name type="scientific">Alloprevotella tannerae</name>
    <dbReference type="NCBI Taxonomy" id="76122"/>
    <lineage>
        <taxon>Bacteria</taxon>
        <taxon>Pseudomonadati</taxon>
        <taxon>Bacteroidota</taxon>
        <taxon>Bacteroidia</taxon>
        <taxon>Bacteroidales</taxon>
        <taxon>Prevotellaceae</taxon>
        <taxon>Alloprevotella</taxon>
    </lineage>
</organism>
<evidence type="ECO:0000256" key="1">
    <source>
        <dbReference type="ARBA" id="ARBA00004651"/>
    </source>
</evidence>
<reference evidence="7" key="1">
    <citation type="submission" date="2020-04" db="EMBL/GenBank/DDBJ databases">
        <title>Deep metagenomics examines the oral microbiome during advanced dental caries in children, revealing novel taxa and co-occurrences with host molecules.</title>
        <authorList>
            <person name="Baker J.L."/>
            <person name="Morton J.T."/>
            <person name="Dinis M."/>
            <person name="Alvarez R."/>
            <person name="Tran N.C."/>
            <person name="Knight R."/>
            <person name="Edlund A."/>
        </authorList>
    </citation>
    <scope>NUCLEOTIDE SEQUENCE</scope>
    <source>
        <strain evidence="7">JCVI_34_bin.1</strain>
    </source>
</reference>
<evidence type="ECO:0000256" key="4">
    <source>
        <dbReference type="ARBA" id="ARBA00022989"/>
    </source>
</evidence>
<evidence type="ECO:0000256" key="6">
    <source>
        <dbReference type="SAM" id="Phobius"/>
    </source>
</evidence>
<keyword evidence="2" id="KW-1003">Cell membrane</keyword>
<evidence type="ECO:0000313" key="7">
    <source>
        <dbReference type="EMBL" id="MBF0971093.1"/>
    </source>
</evidence>
<sequence>MLHQLRQGIKGNKQEVVDILYLFVLQGVNKFLPFFVIPYLMVKLGATGYGYIGFSLSVIQYLALIIDFGFDLSATKHLAIAGEDKQERTRIFWAVFWAKTILLAASLLLLFILIAFVPTFKSYQAAILATTPMAIGSTYTFMWLFQGVGKVRAMAIINTISKLLLLPLIFIFVKVQDDYIIAALLQASVFCLTALISSVWAYRQSWIGSISWDFSRIKSEVSDSFPLFLSRASTSVYTQLFVIILGFFCSQSAVGRYTSAEALMRALCFIIYIPITQVFFPKISALSTKDRVAAVNKTKSVLYVVGGIMLLLTILLFVGASLLKSALHDEGYQGWDNLLRIISPTPLFIGIGAVCGQMGLIALGNKQSRIHFRNVYVITAVISIPTVGILTPLYAEYGAAWALLLSEAIVAALMFYYCKKDQVLCCSLPS</sequence>
<evidence type="ECO:0000313" key="8">
    <source>
        <dbReference type="Proteomes" id="UP000704068"/>
    </source>
</evidence>
<feature type="transmembrane region" description="Helical" evidence="6">
    <location>
        <begin position="375"/>
        <end position="394"/>
    </location>
</feature>
<dbReference type="PANTHER" id="PTHR30250">
    <property type="entry name" value="PST FAMILY PREDICTED COLANIC ACID TRANSPORTER"/>
    <property type="match status" value="1"/>
</dbReference>
<keyword evidence="5 6" id="KW-0472">Membrane</keyword>